<name>A0A3R8JVW8_9FIRM</name>
<proteinExistence type="predicted"/>
<organism evidence="1 2">
    <name type="scientific">Schaedlerella arabinosiphila</name>
    <dbReference type="NCBI Taxonomy" id="2044587"/>
    <lineage>
        <taxon>Bacteria</taxon>
        <taxon>Bacillati</taxon>
        <taxon>Bacillota</taxon>
        <taxon>Clostridia</taxon>
        <taxon>Lachnospirales</taxon>
        <taxon>Lachnospiraceae</taxon>
        <taxon>Schaedlerella</taxon>
    </lineage>
</organism>
<protein>
    <recommendedName>
        <fullName evidence="3">Transposase IS701-like DDE domain-containing protein</fullName>
    </recommendedName>
</protein>
<accession>A0A3R8JVW8</accession>
<sequence length="241" mass="27691">MDVDNFSEQLQDFLRVKSSLHFFRSDAFSLRPLKLAWHRLVQKKEQLYQLNGRPLLIGDGTKHPKEGRYMPGVKKLFQESENSSKPAYIFGHMYGGVAAVIYREEQYFALPLDLNIQDGLAETSQWTQGDPTRSDSHVVQMIRNGYEAASSLGSAYMVLDRYFLTVSGLEELDRLNREKPLLQVITRAKTSCVAYELPSVSDTPRRGRPRKKGSSVKLNSLFQTRARHAFLDKKKSHWYNT</sequence>
<dbReference type="RefSeq" id="WP_125125881.1">
    <property type="nucleotide sequence ID" value="NZ_RHJS01000001.1"/>
</dbReference>
<dbReference type="Proteomes" id="UP000274920">
    <property type="component" value="Unassembled WGS sequence"/>
</dbReference>
<dbReference type="AlphaFoldDB" id="A0A3R8JVW8"/>
<evidence type="ECO:0008006" key="3">
    <source>
        <dbReference type="Google" id="ProtNLM"/>
    </source>
</evidence>
<evidence type="ECO:0000313" key="2">
    <source>
        <dbReference type="Proteomes" id="UP000274920"/>
    </source>
</evidence>
<dbReference type="EMBL" id="RHJS01000001">
    <property type="protein sequence ID" value="RRK36940.1"/>
    <property type="molecule type" value="Genomic_DNA"/>
</dbReference>
<reference evidence="1" key="1">
    <citation type="submission" date="2018-10" db="EMBL/GenBank/DDBJ databases">
        <title>Schaedlerella arabinophila gen. nov. sp. nov., isolated from the mouse intestinal tract and comparative analysis with the genome of the closely related altered Schaedler flora strain ASF502.</title>
        <authorList>
            <person name="Miyake S."/>
            <person name="Soh M."/>
            <person name="Seedorf H."/>
        </authorList>
    </citation>
    <scope>NUCLEOTIDE SEQUENCE [LARGE SCALE GENOMIC DNA]</scope>
    <source>
        <strain evidence="1">DSM 106076</strain>
    </source>
</reference>
<keyword evidence="2" id="KW-1185">Reference proteome</keyword>
<comment type="caution">
    <text evidence="1">The sequence shown here is derived from an EMBL/GenBank/DDBJ whole genome shotgun (WGS) entry which is preliminary data.</text>
</comment>
<gene>
    <name evidence="1" type="ORF">EBB54_00290</name>
</gene>
<evidence type="ECO:0000313" key="1">
    <source>
        <dbReference type="EMBL" id="RRK36940.1"/>
    </source>
</evidence>